<keyword evidence="4" id="KW-0560">Oxidoreductase</keyword>
<reference evidence="6 7" key="1">
    <citation type="submission" date="2016-08" db="EMBL/GenBank/DDBJ databases">
        <title>Draft genome sequence of allopolyploid Zygosaccharomyces rouxii.</title>
        <authorList>
            <person name="Watanabe J."/>
            <person name="Uehara K."/>
            <person name="Mogi Y."/>
            <person name="Tsukioka Y."/>
        </authorList>
    </citation>
    <scope>NUCLEOTIDE SEQUENCE [LARGE SCALE GENOMIC DNA]</scope>
    <source>
        <strain evidence="6 7">NBRC 110957</strain>
    </source>
</reference>
<dbReference type="Gene3D" id="3.20.20.70">
    <property type="entry name" value="Aldolase class I"/>
    <property type="match status" value="1"/>
</dbReference>
<dbReference type="Proteomes" id="UP000187013">
    <property type="component" value="Unassembled WGS sequence"/>
</dbReference>
<organism evidence="6 7">
    <name type="scientific">Zygosaccharomyces rouxii</name>
    <dbReference type="NCBI Taxonomy" id="4956"/>
    <lineage>
        <taxon>Eukaryota</taxon>
        <taxon>Fungi</taxon>
        <taxon>Dikarya</taxon>
        <taxon>Ascomycota</taxon>
        <taxon>Saccharomycotina</taxon>
        <taxon>Saccharomycetes</taxon>
        <taxon>Saccharomycetales</taxon>
        <taxon>Saccharomycetaceae</taxon>
        <taxon>Zygosaccharomyces</taxon>
    </lineage>
</organism>
<proteinExistence type="inferred from homology"/>
<keyword evidence="3" id="KW-0285">Flavoprotein</keyword>
<evidence type="ECO:0000256" key="4">
    <source>
        <dbReference type="ARBA" id="ARBA00023002"/>
    </source>
</evidence>
<protein>
    <recommendedName>
        <fullName evidence="5">NADH:flavin oxidoreductase/NADH oxidase N-terminal domain-containing protein</fullName>
    </recommendedName>
</protein>
<accession>A0A1Q3AHR4</accession>
<dbReference type="InterPro" id="IPR045247">
    <property type="entry name" value="Oye-like"/>
</dbReference>
<dbReference type="InterPro" id="IPR001155">
    <property type="entry name" value="OxRdtase_FMN_N"/>
</dbReference>
<dbReference type="AlphaFoldDB" id="A0A1Q3AHR4"/>
<dbReference type="PANTHER" id="PTHR22893:SF91">
    <property type="entry name" value="NADPH DEHYDROGENASE 2-RELATED"/>
    <property type="match status" value="1"/>
</dbReference>
<evidence type="ECO:0000256" key="1">
    <source>
        <dbReference type="ARBA" id="ARBA00001917"/>
    </source>
</evidence>
<comment type="similarity">
    <text evidence="2">Belongs to the NADH:flavin oxidoreductase/NADH oxidase family.</text>
</comment>
<comment type="cofactor">
    <cofactor evidence="1">
        <name>FMN</name>
        <dbReference type="ChEBI" id="CHEBI:58210"/>
    </cofactor>
</comment>
<dbReference type="SUPFAM" id="SSF51395">
    <property type="entry name" value="FMN-linked oxidoreductases"/>
    <property type="match status" value="1"/>
</dbReference>
<evidence type="ECO:0000256" key="2">
    <source>
        <dbReference type="ARBA" id="ARBA00005979"/>
    </source>
</evidence>
<dbReference type="PANTHER" id="PTHR22893">
    <property type="entry name" value="NADH OXIDOREDUCTASE-RELATED"/>
    <property type="match status" value="1"/>
</dbReference>
<feature type="domain" description="NADH:flavin oxidoreductase/NADH oxidase N-terminal" evidence="5">
    <location>
        <begin position="19"/>
        <end position="367"/>
    </location>
</feature>
<evidence type="ECO:0000259" key="5">
    <source>
        <dbReference type="Pfam" id="PF00724"/>
    </source>
</evidence>
<name>A0A1Q3AHR4_ZYGRO</name>
<evidence type="ECO:0000313" key="7">
    <source>
        <dbReference type="Proteomes" id="UP000187013"/>
    </source>
</evidence>
<dbReference type="GO" id="GO:0006915">
    <property type="term" value="P:apoptotic process"/>
    <property type="evidence" value="ECO:0007669"/>
    <property type="project" value="UniProtKB-ARBA"/>
</dbReference>
<comment type="caution">
    <text evidence="6">The sequence shown here is derived from an EMBL/GenBank/DDBJ whole genome shotgun (WGS) entry which is preliminary data.</text>
</comment>
<dbReference type="FunFam" id="3.20.20.70:FF:000138">
    <property type="entry name" value="NADPH dehydrogenase 1"/>
    <property type="match status" value="1"/>
</dbReference>
<dbReference type="GO" id="GO:0010181">
    <property type="term" value="F:FMN binding"/>
    <property type="evidence" value="ECO:0007669"/>
    <property type="project" value="InterPro"/>
</dbReference>
<gene>
    <name evidence="6" type="ORF">ZYGR_0AS05930</name>
</gene>
<dbReference type="GO" id="GO:0003959">
    <property type="term" value="F:NADPH dehydrogenase activity"/>
    <property type="evidence" value="ECO:0007669"/>
    <property type="project" value="UniProtKB-ARBA"/>
</dbReference>
<dbReference type="CDD" id="cd02933">
    <property type="entry name" value="OYE_like_FMN"/>
    <property type="match status" value="1"/>
</dbReference>
<evidence type="ECO:0000313" key="6">
    <source>
        <dbReference type="EMBL" id="GAV55269.1"/>
    </source>
</evidence>
<dbReference type="EMBL" id="BDGX01000045">
    <property type="protein sequence ID" value="GAV55269.1"/>
    <property type="molecule type" value="Genomic_DNA"/>
</dbReference>
<evidence type="ECO:0000256" key="3">
    <source>
        <dbReference type="ARBA" id="ARBA00022643"/>
    </source>
</evidence>
<dbReference type="InterPro" id="IPR013785">
    <property type="entry name" value="Aldolase_TIM"/>
</dbReference>
<dbReference type="OrthoDB" id="276546at2759"/>
<dbReference type="Pfam" id="PF00724">
    <property type="entry name" value="Oxidored_FMN"/>
    <property type="match status" value="1"/>
</dbReference>
<keyword evidence="3" id="KW-0288">FMN</keyword>
<sequence length="402" mass="45408">MSGYKFTDRVQPVSLAHTNLFEPIKVGDIELAHRVVMAPLTRVRATNYMPNGELAPEYYAQRAQRPGTLIITEASYPAPQFGGYVNAPGLWAKEHWDVWKEVFRRVHGKKSFIYVQLWNMGRQAPPAVLKADGLRYDSASDGVYMDKQSEDEAIKSNNPQHGLTKEEIKQYIKDYVRAAKESIENGADGVEIHSANGYLLNQFLDPGSNKRTDEYGGSIENRSRFTLEVVDAVVDAIGAEKTAIRFSPYGRFGSMSGGSAPEIVAQYAYIFGELERRAKEGRRLSYIHLVEPRVTNPGLVEGQGEYDEGSNDFVYSIWKGVVVRAGNLALHPEVVKEWVNYPRTLICYGRFFISNPDLVDRLEKGLRLTEYDRDTFYSHGAKGYVDYPNYDGCLQQGFQEKL</sequence>